<dbReference type="GO" id="GO:0009252">
    <property type="term" value="P:peptidoglycan biosynthetic process"/>
    <property type="evidence" value="ECO:0007669"/>
    <property type="project" value="UniProtKB-KW"/>
</dbReference>
<dbReference type="PANTHER" id="PTHR30622">
    <property type="entry name" value="UNDECAPRENYL-DIPHOSPHATASE"/>
    <property type="match status" value="1"/>
</dbReference>
<evidence type="ECO:0000256" key="12">
    <source>
        <dbReference type="ARBA" id="ARBA00032932"/>
    </source>
</evidence>
<evidence type="ECO:0000256" key="13">
    <source>
        <dbReference type="ARBA" id="ARBA00047594"/>
    </source>
</evidence>
<dbReference type="GO" id="GO:0050380">
    <property type="term" value="F:undecaprenyl-diphosphatase activity"/>
    <property type="evidence" value="ECO:0007669"/>
    <property type="project" value="UniProtKB-UniRule"/>
</dbReference>
<dbReference type="Proteomes" id="UP000183144">
    <property type="component" value="Unassembled WGS sequence"/>
</dbReference>
<evidence type="ECO:0000256" key="6">
    <source>
        <dbReference type="ARBA" id="ARBA00022692"/>
    </source>
</evidence>
<comment type="catalytic activity">
    <reaction evidence="13 14">
        <text>di-trans,octa-cis-undecaprenyl diphosphate + H2O = di-trans,octa-cis-undecaprenyl phosphate + phosphate + H(+)</text>
        <dbReference type="Rhea" id="RHEA:28094"/>
        <dbReference type="ChEBI" id="CHEBI:15377"/>
        <dbReference type="ChEBI" id="CHEBI:15378"/>
        <dbReference type="ChEBI" id="CHEBI:43474"/>
        <dbReference type="ChEBI" id="CHEBI:58405"/>
        <dbReference type="ChEBI" id="CHEBI:60392"/>
        <dbReference type="EC" id="3.6.1.27"/>
    </reaction>
</comment>
<evidence type="ECO:0000256" key="3">
    <source>
        <dbReference type="ARBA" id="ARBA00012374"/>
    </source>
</evidence>
<evidence type="ECO:0000256" key="8">
    <source>
        <dbReference type="ARBA" id="ARBA00022989"/>
    </source>
</evidence>
<evidence type="ECO:0000256" key="9">
    <source>
        <dbReference type="ARBA" id="ARBA00023136"/>
    </source>
</evidence>
<comment type="caution">
    <text evidence="15">The sequence shown here is derived from an EMBL/GenBank/DDBJ whole genome shotgun (WGS) entry which is preliminary data.</text>
</comment>
<reference evidence="15 16" key="1">
    <citation type="journal article" date="2016" name="Environ. Microbiol.">
        <title>Genomic resolution of a cold subsurface aquifer community provides metabolic insights for novel microbes adapted to high CO concentrations.</title>
        <authorList>
            <person name="Probst A.J."/>
            <person name="Castelle C.J."/>
            <person name="Singh A."/>
            <person name="Brown C.T."/>
            <person name="Anantharaman K."/>
            <person name="Sharon I."/>
            <person name="Hug L.A."/>
            <person name="Burstein D."/>
            <person name="Emerson J.B."/>
            <person name="Thomas B.C."/>
            <person name="Banfield J.F."/>
        </authorList>
    </citation>
    <scope>NUCLEOTIDE SEQUENCE [LARGE SCALE GENOMIC DNA]</scope>
    <source>
        <strain evidence="15">CG1_02_47_37</strain>
    </source>
</reference>
<dbReference type="GO" id="GO:0005886">
    <property type="term" value="C:plasma membrane"/>
    <property type="evidence" value="ECO:0007669"/>
    <property type="project" value="UniProtKB-SubCell"/>
</dbReference>
<evidence type="ECO:0000256" key="4">
    <source>
        <dbReference type="ARBA" id="ARBA00021581"/>
    </source>
</evidence>
<evidence type="ECO:0000256" key="5">
    <source>
        <dbReference type="ARBA" id="ARBA00022475"/>
    </source>
</evidence>
<dbReference type="AlphaFoldDB" id="A0A1J4RVR7"/>
<dbReference type="EC" id="3.6.1.27" evidence="3 14"/>
<dbReference type="GO" id="GO:0008360">
    <property type="term" value="P:regulation of cell shape"/>
    <property type="evidence" value="ECO:0007669"/>
    <property type="project" value="UniProtKB-KW"/>
</dbReference>
<feature type="transmembrane region" description="Helical" evidence="14">
    <location>
        <begin position="196"/>
        <end position="217"/>
    </location>
</feature>
<evidence type="ECO:0000256" key="7">
    <source>
        <dbReference type="ARBA" id="ARBA00022801"/>
    </source>
</evidence>
<accession>A0A1J4RVR7</accession>
<sequence length="243" mass="26156">MTPIQAAGLGLVQGLTEFLPISSTAHLVVVQNLFGLTEPPVSFDVIIHLATALVTVIVLWSVIKALKFKQLKLIILAMIPTGILGLFFNRWNELIFGSLIFTAVTLIINGLILLLPKLIKFKDKPLNNQSAGLIGVAQGLAVLPGVSRSGSTIVSGLLLGLKPEDAYNFSFLISLPAIAAAQLLQLKHLNLVEAEFVNFGLGFAAAFISGYFALLWLRRLVSRGRLTGFAVYCLALGGLLLFY</sequence>
<keyword evidence="8 14" id="KW-1133">Transmembrane helix</keyword>
<dbReference type="PANTHER" id="PTHR30622:SF2">
    <property type="entry name" value="UNDECAPRENYL-DIPHOSPHATASE"/>
    <property type="match status" value="1"/>
</dbReference>
<dbReference type="EMBL" id="MNUI01000005">
    <property type="protein sequence ID" value="OIN90014.1"/>
    <property type="molecule type" value="Genomic_DNA"/>
</dbReference>
<feature type="transmembrane region" description="Helical" evidence="14">
    <location>
        <begin position="45"/>
        <end position="63"/>
    </location>
</feature>
<keyword evidence="14" id="KW-0573">Peptidoglycan synthesis</keyword>
<protein>
    <recommendedName>
        <fullName evidence="4 14">Undecaprenyl-diphosphatase</fullName>
        <ecNumber evidence="3 14">3.6.1.27</ecNumber>
    </recommendedName>
    <alternativeName>
        <fullName evidence="12 14">Bacitracin resistance protein</fullName>
    </alternativeName>
    <alternativeName>
        <fullName evidence="11 14">Undecaprenyl pyrophosphate phosphatase</fullName>
    </alternativeName>
</protein>
<feature type="transmembrane region" description="Helical" evidence="14">
    <location>
        <begin position="94"/>
        <end position="114"/>
    </location>
</feature>
<evidence type="ECO:0000256" key="10">
    <source>
        <dbReference type="ARBA" id="ARBA00023251"/>
    </source>
</evidence>
<keyword evidence="6 14" id="KW-0812">Transmembrane</keyword>
<feature type="transmembrane region" description="Helical" evidence="14">
    <location>
        <begin position="166"/>
        <end position="184"/>
    </location>
</feature>
<dbReference type="GO" id="GO:0071555">
    <property type="term" value="P:cell wall organization"/>
    <property type="evidence" value="ECO:0007669"/>
    <property type="project" value="UniProtKB-KW"/>
</dbReference>
<keyword evidence="14" id="KW-0961">Cell wall biogenesis/degradation</keyword>
<evidence type="ECO:0000256" key="14">
    <source>
        <dbReference type="HAMAP-Rule" id="MF_01006"/>
    </source>
</evidence>
<gene>
    <name evidence="14" type="primary">uppP</name>
    <name evidence="15" type="ORF">AUJ59_00235</name>
</gene>
<evidence type="ECO:0000256" key="1">
    <source>
        <dbReference type="ARBA" id="ARBA00004651"/>
    </source>
</evidence>
<comment type="subcellular location">
    <subcellularLocation>
        <location evidence="1 14">Cell membrane</location>
        <topology evidence="1 14">Multi-pass membrane protein</topology>
    </subcellularLocation>
</comment>
<dbReference type="Pfam" id="PF02673">
    <property type="entry name" value="BacA"/>
    <property type="match status" value="1"/>
</dbReference>
<comment type="function">
    <text evidence="14">Catalyzes the dephosphorylation of undecaprenyl diphosphate (UPP). Confers resistance to bacitracin.</text>
</comment>
<dbReference type="HAMAP" id="MF_01006">
    <property type="entry name" value="Undec_diphosphatase"/>
    <property type="match status" value="1"/>
</dbReference>
<evidence type="ECO:0000256" key="2">
    <source>
        <dbReference type="ARBA" id="ARBA00010621"/>
    </source>
</evidence>
<keyword evidence="9 14" id="KW-0472">Membrane</keyword>
<organism evidence="15 16">
    <name type="scientific">Candidatus Beckwithbacteria bacterium CG1_02_47_37</name>
    <dbReference type="NCBI Taxonomy" id="1805034"/>
    <lineage>
        <taxon>Bacteria</taxon>
        <taxon>Candidatus Beckwithiibacteriota</taxon>
    </lineage>
</organism>
<keyword evidence="5 14" id="KW-1003">Cell membrane</keyword>
<proteinExistence type="inferred from homology"/>
<keyword evidence="14" id="KW-0133">Cell shape</keyword>
<keyword evidence="10 14" id="KW-0046">Antibiotic resistance</keyword>
<feature type="transmembrane region" description="Helical" evidence="14">
    <location>
        <begin position="70"/>
        <end position="88"/>
    </location>
</feature>
<evidence type="ECO:0000256" key="11">
    <source>
        <dbReference type="ARBA" id="ARBA00032707"/>
    </source>
</evidence>
<dbReference type="GO" id="GO:0046677">
    <property type="term" value="P:response to antibiotic"/>
    <property type="evidence" value="ECO:0007669"/>
    <property type="project" value="UniProtKB-UniRule"/>
</dbReference>
<keyword evidence="7 14" id="KW-0378">Hydrolase</keyword>
<comment type="miscellaneous">
    <text evidence="14">Bacitracin is thought to be involved in the inhibition of peptidoglycan synthesis by sequestering undecaprenyl diphosphate, thereby reducing the pool of lipid carrier available.</text>
</comment>
<dbReference type="InterPro" id="IPR003824">
    <property type="entry name" value="UppP"/>
</dbReference>
<name>A0A1J4RVR7_9BACT</name>
<comment type="similarity">
    <text evidence="2 14">Belongs to the UppP family.</text>
</comment>
<evidence type="ECO:0000313" key="15">
    <source>
        <dbReference type="EMBL" id="OIN90014.1"/>
    </source>
</evidence>
<dbReference type="STRING" id="1805034.AUJ59_00235"/>
<evidence type="ECO:0000313" key="16">
    <source>
        <dbReference type="Proteomes" id="UP000183144"/>
    </source>
</evidence>
<feature type="transmembrane region" description="Helical" evidence="14">
    <location>
        <begin position="223"/>
        <end position="242"/>
    </location>
</feature>